<sequence>MVIQEPPTPQLPVLPVVRLVVVVRATDRAVRAQARGVRIGERAPTVAPRGETLPEGTTRSVVSIGCQRPFIRVRTGRRCSTASKSPSGVAYTSLLSVRAVVTSTFLPVVAARCSAASSETKSPPTASSSARPSFGAA</sequence>
<dbReference type="AlphaFoldDB" id="A0A7H8NC49"/>
<name>A0A7H8NC49_9ACTN</name>
<reference evidence="2 3" key="1">
    <citation type="submission" date="2020-06" db="EMBL/GenBank/DDBJ databases">
        <title>Genome mining for natural products.</title>
        <authorList>
            <person name="Zhang B."/>
            <person name="Shi J."/>
            <person name="Ge H."/>
        </authorList>
    </citation>
    <scope>NUCLEOTIDE SEQUENCE [LARGE SCALE GENOMIC DNA]</scope>
    <source>
        <strain evidence="2 3">NA00687</strain>
    </source>
</reference>
<proteinExistence type="predicted"/>
<dbReference type="Proteomes" id="UP000509303">
    <property type="component" value="Chromosome"/>
</dbReference>
<dbReference type="EMBL" id="CP054929">
    <property type="protein sequence ID" value="QKW51995.1"/>
    <property type="molecule type" value="Genomic_DNA"/>
</dbReference>
<evidence type="ECO:0000313" key="2">
    <source>
        <dbReference type="EMBL" id="QKW51995.1"/>
    </source>
</evidence>
<accession>A0A7H8NC49</accession>
<keyword evidence="3" id="KW-1185">Reference proteome</keyword>
<feature type="region of interest" description="Disordered" evidence="1">
    <location>
        <begin position="116"/>
        <end position="137"/>
    </location>
</feature>
<evidence type="ECO:0000313" key="3">
    <source>
        <dbReference type="Proteomes" id="UP000509303"/>
    </source>
</evidence>
<gene>
    <name evidence="2" type="ORF">HUT08_23460</name>
</gene>
<organism evidence="2 3">
    <name type="scientific">Streptomyces buecherae</name>
    <dbReference type="NCBI Taxonomy" id="2763006"/>
    <lineage>
        <taxon>Bacteria</taxon>
        <taxon>Bacillati</taxon>
        <taxon>Actinomycetota</taxon>
        <taxon>Actinomycetes</taxon>
        <taxon>Kitasatosporales</taxon>
        <taxon>Streptomycetaceae</taxon>
        <taxon>Streptomyces</taxon>
    </lineage>
</organism>
<protein>
    <submittedName>
        <fullName evidence="2">Uncharacterized protein</fullName>
    </submittedName>
</protein>
<evidence type="ECO:0000256" key="1">
    <source>
        <dbReference type="SAM" id="MobiDB-lite"/>
    </source>
</evidence>
<dbReference type="RefSeq" id="WP_176163702.1">
    <property type="nucleotide sequence ID" value="NZ_CP054929.1"/>
</dbReference>